<dbReference type="AlphaFoldDB" id="A0A2P2Q5I4"/>
<proteinExistence type="predicted"/>
<feature type="region of interest" description="Disordered" evidence="1">
    <location>
        <begin position="22"/>
        <end position="41"/>
    </location>
</feature>
<reference evidence="2" key="1">
    <citation type="submission" date="2018-02" db="EMBL/GenBank/DDBJ databases">
        <title>Rhizophora mucronata_Transcriptome.</title>
        <authorList>
            <person name="Meera S.P."/>
            <person name="Sreeshan A."/>
            <person name="Augustine A."/>
        </authorList>
    </citation>
    <scope>NUCLEOTIDE SEQUENCE</scope>
    <source>
        <tissue evidence="2">Leaf</tissue>
    </source>
</reference>
<evidence type="ECO:0000313" key="2">
    <source>
        <dbReference type="EMBL" id="MBX62233.1"/>
    </source>
</evidence>
<sequence length="66" mass="6850">MSPLSFPLRPIVDSPNAVTLEPLHVTPSQGAPAPHGPPDWSQLGGVFSHTSFRDCSAAASLGSVKQ</sequence>
<accession>A0A2P2Q5I4</accession>
<dbReference type="EMBL" id="GGEC01081749">
    <property type="protein sequence ID" value="MBX62233.1"/>
    <property type="molecule type" value="Transcribed_RNA"/>
</dbReference>
<name>A0A2P2Q5I4_RHIMU</name>
<organism evidence="2">
    <name type="scientific">Rhizophora mucronata</name>
    <name type="common">Asiatic mangrove</name>
    <dbReference type="NCBI Taxonomy" id="61149"/>
    <lineage>
        <taxon>Eukaryota</taxon>
        <taxon>Viridiplantae</taxon>
        <taxon>Streptophyta</taxon>
        <taxon>Embryophyta</taxon>
        <taxon>Tracheophyta</taxon>
        <taxon>Spermatophyta</taxon>
        <taxon>Magnoliopsida</taxon>
        <taxon>eudicotyledons</taxon>
        <taxon>Gunneridae</taxon>
        <taxon>Pentapetalae</taxon>
        <taxon>rosids</taxon>
        <taxon>fabids</taxon>
        <taxon>Malpighiales</taxon>
        <taxon>Rhizophoraceae</taxon>
        <taxon>Rhizophora</taxon>
    </lineage>
</organism>
<evidence type="ECO:0000256" key="1">
    <source>
        <dbReference type="SAM" id="MobiDB-lite"/>
    </source>
</evidence>
<protein>
    <submittedName>
        <fullName evidence="2">Uncharacterized protein</fullName>
    </submittedName>
</protein>